<gene>
    <name evidence="2" type="ORF">D2T33_09090</name>
</gene>
<feature type="region of interest" description="Disordered" evidence="1">
    <location>
        <begin position="29"/>
        <end position="221"/>
    </location>
</feature>
<proteinExistence type="predicted"/>
<dbReference type="Proteomes" id="UP000285710">
    <property type="component" value="Unassembled WGS sequence"/>
</dbReference>
<keyword evidence="3" id="KW-1185">Reference proteome</keyword>
<dbReference type="AlphaFoldDB" id="A0A443IVS4"/>
<feature type="compositionally biased region" description="Low complexity" evidence="1">
    <location>
        <begin position="169"/>
        <end position="187"/>
    </location>
</feature>
<reference evidence="2 3" key="2">
    <citation type="submission" date="2019-01" db="EMBL/GenBank/DDBJ databases">
        <authorList>
            <person name="Li Y."/>
        </authorList>
    </citation>
    <scope>NUCLEOTIDE SEQUENCE [LARGE SCALE GENOMIC DNA]</scope>
    <source>
        <strain evidence="2 3">2D-5</strain>
    </source>
</reference>
<protein>
    <submittedName>
        <fullName evidence="2">Uncharacterized protein</fullName>
    </submittedName>
</protein>
<evidence type="ECO:0000313" key="2">
    <source>
        <dbReference type="EMBL" id="RWR12251.1"/>
    </source>
</evidence>
<sequence length="258" mass="25158">MGRGLLAGLGAGGVVSVLGLGVLSVLAPLPPESVANRPRDPAPKAAGTTEQEVPRAAPRPLAVPESAPAAVAVPERAAPETPAPVEVPHMPELALPQVPQTDPMGAEPATPRAASPLAQTQPASPVVAPPDDSAPPAPAAEVAEHALSTPDRPVQVEEPAGAAPASETEPAARPGEIAAPAIPAAPAVVTEDSRPAAEAAIPVPPPGEARAPDLFPAAGAGQSLRLPGGEILLVPGASVGPVRALASPQPDAAGSVAP</sequence>
<organism evidence="2 3">
    <name type="scientific">Paenirhodobacter populi</name>
    <dbReference type="NCBI Taxonomy" id="2306993"/>
    <lineage>
        <taxon>Bacteria</taxon>
        <taxon>Pseudomonadati</taxon>
        <taxon>Pseudomonadota</taxon>
        <taxon>Alphaproteobacteria</taxon>
        <taxon>Rhodobacterales</taxon>
        <taxon>Rhodobacter group</taxon>
        <taxon>Paenirhodobacter</taxon>
    </lineage>
</organism>
<evidence type="ECO:0000313" key="3">
    <source>
        <dbReference type="Proteomes" id="UP000285710"/>
    </source>
</evidence>
<reference evidence="2 3" key="1">
    <citation type="submission" date="2019-01" db="EMBL/GenBank/DDBJ databases">
        <title>Sinorhodobacter populi sp. nov. isolated from the symptomatic bark tissue of Populus euramericana canker.</title>
        <authorList>
            <person name="Xu G."/>
        </authorList>
    </citation>
    <scope>NUCLEOTIDE SEQUENCE [LARGE SCALE GENOMIC DNA]</scope>
    <source>
        <strain evidence="2 3">2D-5</strain>
    </source>
</reference>
<feature type="compositionally biased region" description="Low complexity" evidence="1">
    <location>
        <begin position="54"/>
        <end position="88"/>
    </location>
</feature>
<evidence type="ECO:0000256" key="1">
    <source>
        <dbReference type="SAM" id="MobiDB-lite"/>
    </source>
</evidence>
<dbReference type="RefSeq" id="WP_128269569.1">
    <property type="nucleotide sequence ID" value="NZ_SAUW01000008.1"/>
</dbReference>
<name>A0A443IVS4_9RHOB</name>
<dbReference type="EMBL" id="SAUW01000008">
    <property type="protein sequence ID" value="RWR12251.1"/>
    <property type="molecule type" value="Genomic_DNA"/>
</dbReference>
<accession>A0A443IVS4</accession>
<feature type="compositionally biased region" description="Low complexity" evidence="1">
    <location>
        <begin position="122"/>
        <end position="131"/>
    </location>
</feature>
<comment type="caution">
    <text evidence="2">The sequence shown here is derived from an EMBL/GenBank/DDBJ whole genome shotgun (WGS) entry which is preliminary data.</text>
</comment>